<reference evidence="3" key="1">
    <citation type="journal article" date="2023" name="Insect Mol. Biol.">
        <title>Genome sequencing provides insights into the evolution of gene families encoding plant cell wall-degrading enzymes in longhorned beetles.</title>
        <authorList>
            <person name="Shin N.R."/>
            <person name="Okamura Y."/>
            <person name="Kirsch R."/>
            <person name="Pauchet Y."/>
        </authorList>
    </citation>
    <scope>NUCLEOTIDE SEQUENCE</scope>
    <source>
        <strain evidence="3">AMC_N1</strain>
    </source>
</reference>
<dbReference type="PANTHER" id="PTHR22443">
    <property type="entry name" value="NON-SPECIFIC LETHAL 1, ISOFORM M"/>
    <property type="match status" value="1"/>
</dbReference>
<dbReference type="GO" id="GO:0035035">
    <property type="term" value="F:histone acetyltransferase binding"/>
    <property type="evidence" value="ECO:0007669"/>
    <property type="project" value="TreeGrafter"/>
</dbReference>
<feature type="region of interest" description="Disordered" evidence="1">
    <location>
        <begin position="89"/>
        <end position="185"/>
    </location>
</feature>
<dbReference type="GO" id="GO:0044545">
    <property type="term" value="C:NSL complex"/>
    <property type="evidence" value="ECO:0007669"/>
    <property type="project" value="TreeGrafter"/>
</dbReference>
<evidence type="ECO:0000313" key="3">
    <source>
        <dbReference type="EMBL" id="KAJ8960551.1"/>
    </source>
</evidence>
<proteinExistence type="predicted"/>
<dbReference type="PANTHER" id="PTHR22443:SF18">
    <property type="entry name" value="NON-SPECIFIC LETHAL 1, ISOFORM M"/>
    <property type="match status" value="1"/>
</dbReference>
<dbReference type="SMART" id="SM01300">
    <property type="entry name" value="PEHE"/>
    <property type="match status" value="1"/>
</dbReference>
<dbReference type="InterPro" id="IPR029332">
    <property type="entry name" value="PEHE_dom"/>
</dbReference>
<feature type="compositionally biased region" description="Basic and acidic residues" evidence="1">
    <location>
        <begin position="271"/>
        <end position="282"/>
    </location>
</feature>
<comment type="caution">
    <text evidence="3">The sequence shown here is derived from an EMBL/GenBank/DDBJ whole genome shotgun (WGS) entry which is preliminary data.</text>
</comment>
<protein>
    <recommendedName>
        <fullName evidence="2">PEHE domain-containing protein</fullName>
    </recommendedName>
</protein>
<dbReference type="AlphaFoldDB" id="A0AAV8ZAZ2"/>
<dbReference type="Proteomes" id="UP001162162">
    <property type="component" value="Unassembled WGS sequence"/>
</dbReference>
<gene>
    <name evidence="3" type="ORF">NQ318_013839</name>
</gene>
<dbReference type="EMBL" id="JAPWTK010000008">
    <property type="protein sequence ID" value="KAJ8960551.1"/>
    <property type="molecule type" value="Genomic_DNA"/>
</dbReference>
<evidence type="ECO:0000256" key="1">
    <source>
        <dbReference type="SAM" id="MobiDB-lite"/>
    </source>
</evidence>
<feature type="compositionally biased region" description="Basic and acidic residues" evidence="1">
    <location>
        <begin position="163"/>
        <end position="175"/>
    </location>
</feature>
<evidence type="ECO:0000313" key="4">
    <source>
        <dbReference type="Proteomes" id="UP001162162"/>
    </source>
</evidence>
<feature type="region of interest" description="Disordered" evidence="1">
    <location>
        <begin position="242"/>
        <end position="282"/>
    </location>
</feature>
<feature type="domain" description="PEHE" evidence="2">
    <location>
        <begin position="31"/>
        <end position="172"/>
    </location>
</feature>
<accession>A0AAV8ZAZ2</accession>
<organism evidence="3 4">
    <name type="scientific">Aromia moschata</name>
    <dbReference type="NCBI Taxonomy" id="1265417"/>
    <lineage>
        <taxon>Eukaryota</taxon>
        <taxon>Metazoa</taxon>
        <taxon>Ecdysozoa</taxon>
        <taxon>Arthropoda</taxon>
        <taxon>Hexapoda</taxon>
        <taxon>Insecta</taxon>
        <taxon>Pterygota</taxon>
        <taxon>Neoptera</taxon>
        <taxon>Endopterygota</taxon>
        <taxon>Coleoptera</taxon>
        <taxon>Polyphaga</taxon>
        <taxon>Cucujiformia</taxon>
        <taxon>Chrysomeloidea</taxon>
        <taxon>Cerambycidae</taxon>
        <taxon>Cerambycinae</taxon>
        <taxon>Callichromatini</taxon>
        <taxon>Aromia</taxon>
    </lineage>
</organism>
<evidence type="ECO:0000259" key="2">
    <source>
        <dbReference type="SMART" id="SM01300"/>
    </source>
</evidence>
<keyword evidence="4" id="KW-1185">Reference proteome</keyword>
<feature type="compositionally biased region" description="Acidic residues" evidence="1">
    <location>
        <begin position="259"/>
        <end position="270"/>
    </location>
</feature>
<name>A0AAV8ZAZ2_9CUCU</name>
<sequence length="282" mass="31635">MSHRYVGRQSLTYASRSFLMGSRGCYRFRGEFRNAEDVQDSVGWDLKLCRDRGEVEDLSEEAAVARHDRCEHEEKKRFLSYLKLPVGYGRSRGHKRTDSRAESSGANTPDPMSPHPADGAEAGSPLTSPPATPLSAGPADEPPPPLPSVAVMRRRTVSQSRFAKADKEREPREEQAAGGAAAAGYSTPDVVEVAPYERRTFPITDETYEKMLKHMPEDHQFMTNTRAQDPTDYEDAVVGYLDRRHGSPDTESTESAIGDGEEDPNDPEWIDMERANRERYKR</sequence>
<dbReference type="InterPro" id="IPR026180">
    <property type="entry name" value="NSL1"/>
</dbReference>